<feature type="region of interest" description="Disordered" evidence="1">
    <location>
        <begin position="114"/>
        <end position="162"/>
    </location>
</feature>
<keyword evidence="3" id="KW-1185">Reference proteome</keyword>
<dbReference type="EMBL" id="FOOK01000003">
    <property type="protein sequence ID" value="SFF70819.1"/>
    <property type="molecule type" value="Genomic_DNA"/>
</dbReference>
<protein>
    <submittedName>
        <fullName evidence="2">Uncharacterized protein</fullName>
    </submittedName>
</protein>
<evidence type="ECO:0000313" key="3">
    <source>
        <dbReference type="Proteomes" id="UP000198661"/>
    </source>
</evidence>
<sequence length="178" mass="19416">MSTRGTAFRSTRWMNPKMLSKRKSSVWLMMPLLRAGGPACGSPLRRGPADVPGPFPPPSGGGSGWTRVQNEWIKPLVKPVKEGGRRDITGSACWISPRTMCRRLMKEKAMTKQCGPAIPGYPREPAPARLAGQRPIPRSTPPLKPAGFSTGSPRNGHPGWRAPYSATLARRFSCSVNR</sequence>
<feature type="region of interest" description="Disordered" evidence="1">
    <location>
        <begin position="43"/>
        <end position="64"/>
    </location>
</feature>
<proteinExistence type="predicted"/>
<dbReference type="Proteomes" id="UP000198661">
    <property type="component" value="Unassembled WGS sequence"/>
</dbReference>
<dbReference type="AlphaFoldDB" id="A0A1I2KWW2"/>
<name>A0A1I2KWW2_9BACL</name>
<evidence type="ECO:0000256" key="1">
    <source>
        <dbReference type="SAM" id="MobiDB-lite"/>
    </source>
</evidence>
<evidence type="ECO:0000313" key="2">
    <source>
        <dbReference type="EMBL" id="SFF70819.1"/>
    </source>
</evidence>
<organism evidence="2 3">
    <name type="scientific">Planifilum fulgidum</name>
    <dbReference type="NCBI Taxonomy" id="201973"/>
    <lineage>
        <taxon>Bacteria</taxon>
        <taxon>Bacillati</taxon>
        <taxon>Bacillota</taxon>
        <taxon>Bacilli</taxon>
        <taxon>Bacillales</taxon>
        <taxon>Thermoactinomycetaceae</taxon>
        <taxon>Planifilum</taxon>
    </lineage>
</organism>
<reference evidence="2 3" key="1">
    <citation type="submission" date="2016-10" db="EMBL/GenBank/DDBJ databases">
        <authorList>
            <person name="de Groot N.N."/>
        </authorList>
    </citation>
    <scope>NUCLEOTIDE SEQUENCE [LARGE SCALE GENOMIC DNA]</scope>
    <source>
        <strain evidence="2 3">DSM 44945</strain>
    </source>
</reference>
<gene>
    <name evidence="2" type="ORF">SAMN04488025_10368</name>
</gene>
<accession>A0A1I2KWW2</accession>